<evidence type="ECO:0000256" key="7">
    <source>
        <dbReference type="SAM" id="SignalP"/>
    </source>
</evidence>
<keyword evidence="3 7" id="KW-0732">Signal</keyword>
<dbReference type="GO" id="GO:0009279">
    <property type="term" value="C:cell outer membrane"/>
    <property type="evidence" value="ECO:0007669"/>
    <property type="project" value="UniProtKB-SubCell"/>
</dbReference>
<dbReference type="Gene3D" id="1.25.40.390">
    <property type="match status" value="1"/>
</dbReference>
<comment type="caution">
    <text evidence="9">The sequence shown here is derived from an EMBL/GenBank/DDBJ whole genome shotgun (WGS) entry which is preliminary data.</text>
</comment>
<evidence type="ECO:0000313" key="9">
    <source>
        <dbReference type="EMBL" id="MCA6074455.1"/>
    </source>
</evidence>
<accession>A0A9X1HNV8</accession>
<dbReference type="InterPro" id="IPR011990">
    <property type="entry name" value="TPR-like_helical_dom_sf"/>
</dbReference>
<evidence type="ECO:0000313" key="10">
    <source>
        <dbReference type="Proteomes" id="UP001139409"/>
    </source>
</evidence>
<feature type="chain" id="PRO_5040941286" evidence="7">
    <location>
        <begin position="18"/>
        <end position="455"/>
    </location>
</feature>
<evidence type="ECO:0000256" key="6">
    <source>
        <dbReference type="SAM" id="MobiDB-lite"/>
    </source>
</evidence>
<dbReference type="InterPro" id="IPR012944">
    <property type="entry name" value="SusD_RagB_dom"/>
</dbReference>
<reference evidence="9" key="1">
    <citation type="submission" date="2021-09" db="EMBL/GenBank/DDBJ databases">
        <title>Fulvivirga sp. isolated from coastal sediment.</title>
        <authorList>
            <person name="Yu H."/>
        </authorList>
    </citation>
    <scope>NUCLEOTIDE SEQUENCE</scope>
    <source>
        <strain evidence="9">1062</strain>
    </source>
</reference>
<feature type="domain" description="RagB/SusD" evidence="8">
    <location>
        <begin position="339"/>
        <end position="429"/>
    </location>
</feature>
<feature type="signal peptide" evidence="7">
    <location>
        <begin position="1"/>
        <end position="17"/>
    </location>
</feature>
<evidence type="ECO:0000256" key="5">
    <source>
        <dbReference type="ARBA" id="ARBA00023237"/>
    </source>
</evidence>
<dbReference type="EMBL" id="JAIXNE010000001">
    <property type="protein sequence ID" value="MCA6074455.1"/>
    <property type="molecule type" value="Genomic_DNA"/>
</dbReference>
<dbReference type="Proteomes" id="UP001139409">
    <property type="component" value="Unassembled WGS sequence"/>
</dbReference>
<evidence type="ECO:0000259" key="8">
    <source>
        <dbReference type="Pfam" id="PF07980"/>
    </source>
</evidence>
<sequence length="455" mass="50110">MKRIYIFLLVCTSLVFACDVDEVVDPNNPSLGGVLSEASKAELQVLVTGLEARGRVYFTNATQMFGSFAREVWPYFGSDPRFQNDWLGLARTETYPDFFASAGTYVSPYLAVKQANILIQSVGNTSSITTQEAAGYRGFAKTIKAYQLLWPLLQQYQNGIRVDVEDPLNPGPTLSYDAALAAIRQILDDGASDLQAAGGEFAFNLSSGFSGFDTPAGMLQVNRAIAARAALYAEDYTAALTALQGSFMDMDVTAGTSDKMFDGPAHVYGEAPDVNNPLYYPPNAATSTILIVHPAMVEDALPGDDRANKFFKRDNPVTNSNIQDSNGDNIPGEYQDARWTTNTSPIPFIRNEELILIYAEASLMSGEPGDAEDAINVIRNTWNVADYSGGTTTNELMDEILFQRRYSLWAEGGHRWVDLRRTGRLNNTYVDLRDGGNLFTQISRRTSEINWDLDN</sequence>
<dbReference type="RefSeq" id="WP_225697547.1">
    <property type="nucleotide sequence ID" value="NZ_JAIXNE010000001.1"/>
</dbReference>
<evidence type="ECO:0000256" key="4">
    <source>
        <dbReference type="ARBA" id="ARBA00023136"/>
    </source>
</evidence>
<dbReference type="Pfam" id="PF07980">
    <property type="entry name" value="SusD_RagB"/>
    <property type="match status" value="1"/>
</dbReference>
<feature type="region of interest" description="Disordered" evidence="6">
    <location>
        <begin position="311"/>
        <end position="330"/>
    </location>
</feature>
<name>A0A9X1HNV8_9BACT</name>
<organism evidence="9 10">
    <name type="scientific">Fulvivirga sedimenti</name>
    <dbReference type="NCBI Taxonomy" id="2879465"/>
    <lineage>
        <taxon>Bacteria</taxon>
        <taxon>Pseudomonadati</taxon>
        <taxon>Bacteroidota</taxon>
        <taxon>Cytophagia</taxon>
        <taxon>Cytophagales</taxon>
        <taxon>Fulvivirgaceae</taxon>
        <taxon>Fulvivirga</taxon>
    </lineage>
</organism>
<dbReference type="SUPFAM" id="SSF48452">
    <property type="entry name" value="TPR-like"/>
    <property type="match status" value="1"/>
</dbReference>
<feature type="compositionally biased region" description="Polar residues" evidence="6">
    <location>
        <begin position="316"/>
        <end position="328"/>
    </location>
</feature>
<keyword evidence="4" id="KW-0472">Membrane</keyword>
<evidence type="ECO:0000256" key="3">
    <source>
        <dbReference type="ARBA" id="ARBA00022729"/>
    </source>
</evidence>
<gene>
    <name evidence="9" type="ORF">LDX50_06220</name>
</gene>
<evidence type="ECO:0000256" key="1">
    <source>
        <dbReference type="ARBA" id="ARBA00004442"/>
    </source>
</evidence>
<comment type="similarity">
    <text evidence="2">Belongs to the SusD family.</text>
</comment>
<proteinExistence type="inferred from homology"/>
<dbReference type="PROSITE" id="PS51257">
    <property type="entry name" value="PROKAR_LIPOPROTEIN"/>
    <property type="match status" value="1"/>
</dbReference>
<evidence type="ECO:0000256" key="2">
    <source>
        <dbReference type="ARBA" id="ARBA00006275"/>
    </source>
</evidence>
<protein>
    <submittedName>
        <fullName evidence="9">RagB/SusD family nutrient uptake outer membrane protein</fullName>
    </submittedName>
</protein>
<keyword evidence="10" id="KW-1185">Reference proteome</keyword>
<keyword evidence="5" id="KW-0998">Cell outer membrane</keyword>
<comment type="subcellular location">
    <subcellularLocation>
        <location evidence="1">Cell outer membrane</location>
    </subcellularLocation>
</comment>
<dbReference type="AlphaFoldDB" id="A0A9X1HNV8"/>